<dbReference type="Gene3D" id="2.30.110.10">
    <property type="entry name" value="Electron Transport, Fmn-binding Protein, Chain A"/>
    <property type="match status" value="1"/>
</dbReference>
<protein>
    <recommendedName>
        <fullName evidence="3">Pyridoxamine 5'-phosphate oxidase putative domain-containing protein</fullName>
    </recommendedName>
</protein>
<accession>A0A5B8UTZ3</accession>
<dbReference type="OrthoDB" id="663512at2"/>
<organism evidence="1 2">
    <name type="scientific">Mucilaginibacter ginsenosidivorans</name>
    <dbReference type="NCBI Taxonomy" id="398053"/>
    <lineage>
        <taxon>Bacteria</taxon>
        <taxon>Pseudomonadati</taxon>
        <taxon>Bacteroidota</taxon>
        <taxon>Sphingobacteriia</taxon>
        <taxon>Sphingobacteriales</taxon>
        <taxon>Sphingobacteriaceae</taxon>
        <taxon>Mucilaginibacter</taxon>
    </lineage>
</organism>
<dbReference type="KEGG" id="mgin:FRZ54_07100"/>
<sequence length="158" mass="17908">MNDEIMNEHIFRFLKQQTCATICCTDTEGNPYCFNCFYAFNQEDKLLYFKSSPDAYHSKLLVKKSVIAGTVLPDKLNKLMTKGIQLQGKVLDHLHPLALGASVDYHKKHPIALAMKGEVFTIFLDSIKMKDSHLGFGNSMVWKRGEYEFASECAVHAP</sequence>
<dbReference type="Proteomes" id="UP000321479">
    <property type="component" value="Chromosome"/>
</dbReference>
<evidence type="ECO:0000313" key="1">
    <source>
        <dbReference type="EMBL" id="QEC62358.1"/>
    </source>
</evidence>
<dbReference type="InterPro" id="IPR012349">
    <property type="entry name" value="Split_barrel_FMN-bd"/>
</dbReference>
<dbReference type="AlphaFoldDB" id="A0A5B8UTZ3"/>
<dbReference type="RefSeq" id="WP_147030935.1">
    <property type="nucleotide sequence ID" value="NZ_CP042436.1"/>
</dbReference>
<dbReference type="EMBL" id="CP042436">
    <property type="protein sequence ID" value="QEC62358.1"/>
    <property type="molecule type" value="Genomic_DNA"/>
</dbReference>
<evidence type="ECO:0000313" key="2">
    <source>
        <dbReference type="Proteomes" id="UP000321479"/>
    </source>
</evidence>
<proteinExistence type="predicted"/>
<dbReference type="SUPFAM" id="SSF50475">
    <property type="entry name" value="FMN-binding split barrel"/>
    <property type="match status" value="1"/>
</dbReference>
<keyword evidence="2" id="KW-1185">Reference proteome</keyword>
<gene>
    <name evidence="1" type="ORF">FRZ54_07100</name>
</gene>
<evidence type="ECO:0008006" key="3">
    <source>
        <dbReference type="Google" id="ProtNLM"/>
    </source>
</evidence>
<reference evidence="1 2" key="1">
    <citation type="journal article" date="2017" name="Curr. Microbiol.">
        <title>Mucilaginibacter ginsenosidivorans sp. nov., Isolated from Soil of Ginseng Field.</title>
        <authorList>
            <person name="Kim M.M."/>
            <person name="Siddiqi M.Z."/>
            <person name="Im W.T."/>
        </authorList>
    </citation>
    <scope>NUCLEOTIDE SEQUENCE [LARGE SCALE GENOMIC DNA]</scope>
    <source>
        <strain evidence="1 2">Gsoil 3017</strain>
    </source>
</reference>
<name>A0A5B8UTZ3_9SPHI</name>